<dbReference type="InterPro" id="IPR006140">
    <property type="entry name" value="D-isomer_DH_NAD-bd"/>
</dbReference>
<dbReference type="RefSeq" id="WP_345252201.1">
    <property type="nucleotide sequence ID" value="NZ_BAABFO010000035.1"/>
</dbReference>
<proteinExistence type="predicted"/>
<evidence type="ECO:0000256" key="2">
    <source>
        <dbReference type="ARBA" id="ARBA00023027"/>
    </source>
</evidence>
<dbReference type="Proteomes" id="UP001501671">
    <property type="component" value="Unassembled WGS sequence"/>
</dbReference>
<sequence length="341" mass="35963">MQSRRAILVSREVHDHYGSAIVEAFSAPDGSCELLPVDAGASFGDARLRDVCAGFVSVDVLGESSKDRLTPLMATFCDLLLRAPALSWVQVSSAGVDRPQYQALMRRGVTLTHAGGIASTTVAHSAIAGVLALARELPRWAALQRERRWAPARGADAPQDLDGQTALVVGLGAIGGEVARLCRTLGMRVVGFSRSGSPVQVCDEVHRIGALDAHLPAADWLILCCPLTPATRHLVGGRQLAGLPRGARIVDVSRGGVADGAALLAALQDGRLAGAYLDVFETEPLPADSPFWSLPNVIVTPHAAGDSRGRADRLVRFFLANARRLARGESLRNVASPASVQ</sequence>
<keyword evidence="5" id="KW-1185">Reference proteome</keyword>
<organism evidence="4 5">
    <name type="scientific">Pigmentiphaga soli</name>
    <dbReference type="NCBI Taxonomy" id="1007095"/>
    <lineage>
        <taxon>Bacteria</taxon>
        <taxon>Pseudomonadati</taxon>
        <taxon>Pseudomonadota</taxon>
        <taxon>Betaproteobacteria</taxon>
        <taxon>Burkholderiales</taxon>
        <taxon>Alcaligenaceae</taxon>
        <taxon>Pigmentiphaga</taxon>
    </lineage>
</organism>
<dbReference type="EMBL" id="BAABFO010000035">
    <property type="protein sequence ID" value="GAA4342797.1"/>
    <property type="molecule type" value="Genomic_DNA"/>
</dbReference>
<dbReference type="SUPFAM" id="SSF51735">
    <property type="entry name" value="NAD(P)-binding Rossmann-fold domains"/>
    <property type="match status" value="1"/>
</dbReference>
<reference evidence="5" key="1">
    <citation type="journal article" date="2019" name="Int. J. Syst. Evol. Microbiol.">
        <title>The Global Catalogue of Microorganisms (GCM) 10K type strain sequencing project: providing services to taxonomists for standard genome sequencing and annotation.</title>
        <authorList>
            <consortium name="The Broad Institute Genomics Platform"/>
            <consortium name="The Broad Institute Genome Sequencing Center for Infectious Disease"/>
            <person name="Wu L."/>
            <person name="Ma J."/>
        </authorList>
    </citation>
    <scope>NUCLEOTIDE SEQUENCE [LARGE SCALE GENOMIC DNA]</scope>
    <source>
        <strain evidence="5">JCM 17666</strain>
    </source>
</reference>
<protein>
    <recommendedName>
        <fullName evidence="3">D-isomer specific 2-hydroxyacid dehydrogenase NAD-binding domain-containing protein</fullName>
    </recommendedName>
</protein>
<dbReference type="Pfam" id="PF02826">
    <property type="entry name" value="2-Hacid_dh_C"/>
    <property type="match status" value="1"/>
</dbReference>
<feature type="domain" description="D-isomer specific 2-hydroxyacid dehydrogenase NAD-binding" evidence="3">
    <location>
        <begin position="128"/>
        <end position="304"/>
    </location>
</feature>
<evidence type="ECO:0000256" key="1">
    <source>
        <dbReference type="ARBA" id="ARBA00023002"/>
    </source>
</evidence>
<dbReference type="CDD" id="cd05300">
    <property type="entry name" value="2-Hacid_dh_1"/>
    <property type="match status" value="1"/>
</dbReference>
<dbReference type="Gene3D" id="3.40.50.720">
    <property type="entry name" value="NAD(P)-binding Rossmann-like Domain"/>
    <property type="match status" value="2"/>
</dbReference>
<evidence type="ECO:0000313" key="4">
    <source>
        <dbReference type="EMBL" id="GAA4342797.1"/>
    </source>
</evidence>
<keyword evidence="1" id="KW-0560">Oxidoreductase</keyword>
<comment type="caution">
    <text evidence="4">The sequence shown here is derived from an EMBL/GenBank/DDBJ whole genome shotgun (WGS) entry which is preliminary data.</text>
</comment>
<accession>A0ABP8HQK9</accession>
<dbReference type="PANTHER" id="PTHR43333:SF1">
    <property type="entry name" value="D-ISOMER SPECIFIC 2-HYDROXYACID DEHYDROGENASE NAD-BINDING DOMAIN-CONTAINING PROTEIN"/>
    <property type="match status" value="1"/>
</dbReference>
<dbReference type="SUPFAM" id="SSF52283">
    <property type="entry name" value="Formate/glycerate dehydrogenase catalytic domain-like"/>
    <property type="match status" value="1"/>
</dbReference>
<dbReference type="InterPro" id="IPR036291">
    <property type="entry name" value="NAD(P)-bd_dom_sf"/>
</dbReference>
<dbReference type="PANTHER" id="PTHR43333">
    <property type="entry name" value="2-HACID_DH_C DOMAIN-CONTAINING PROTEIN"/>
    <property type="match status" value="1"/>
</dbReference>
<keyword evidence="2" id="KW-0520">NAD</keyword>
<evidence type="ECO:0000259" key="3">
    <source>
        <dbReference type="Pfam" id="PF02826"/>
    </source>
</evidence>
<name>A0ABP8HQK9_9BURK</name>
<evidence type="ECO:0000313" key="5">
    <source>
        <dbReference type="Proteomes" id="UP001501671"/>
    </source>
</evidence>
<gene>
    <name evidence="4" type="ORF">GCM10023144_45150</name>
</gene>